<keyword evidence="3" id="KW-1185">Reference proteome</keyword>
<dbReference type="Proteomes" id="UP000183832">
    <property type="component" value="Unassembled WGS sequence"/>
</dbReference>
<feature type="compositionally biased region" description="Polar residues" evidence="1">
    <location>
        <begin position="1"/>
        <end position="10"/>
    </location>
</feature>
<dbReference type="OrthoDB" id="8194068at2759"/>
<proteinExistence type="predicted"/>
<organism evidence="2 3">
    <name type="scientific">Clunio marinus</name>
    <dbReference type="NCBI Taxonomy" id="568069"/>
    <lineage>
        <taxon>Eukaryota</taxon>
        <taxon>Metazoa</taxon>
        <taxon>Ecdysozoa</taxon>
        <taxon>Arthropoda</taxon>
        <taxon>Hexapoda</taxon>
        <taxon>Insecta</taxon>
        <taxon>Pterygota</taxon>
        <taxon>Neoptera</taxon>
        <taxon>Endopterygota</taxon>
        <taxon>Diptera</taxon>
        <taxon>Nematocera</taxon>
        <taxon>Chironomoidea</taxon>
        <taxon>Chironomidae</taxon>
        <taxon>Clunio</taxon>
    </lineage>
</organism>
<dbReference type="AlphaFoldDB" id="A0A1J1IFY7"/>
<reference evidence="2 3" key="1">
    <citation type="submission" date="2015-04" db="EMBL/GenBank/DDBJ databases">
        <authorList>
            <person name="Syromyatnikov M.Y."/>
            <person name="Popov V.N."/>
        </authorList>
    </citation>
    <scope>NUCLEOTIDE SEQUENCE [LARGE SCALE GENOMIC DNA]</scope>
</reference>
<protein>
    <submittedName>
        <fullName evidence="2">CLUMA_CG010752, isoform A</fullName>
    </submittedName>
</protein>
<evidence type="ECO:0000313" key="3">
    <source>
        <dbReference type="Proteomes" id="UP000183832"/>
    </source>
</evidence>
<sequence length="73" mass="8187">MDHNGGNFSSPWAAVLGHHPMTPDPSFAHHGLPMDLHVSQGFSYYRSGDEMKMKKEKKVSRVIIELLNDNTGH</sequence>
<accession>A0A1J1IFY7</accession>
<evidence type="ECO:0000256" key="1">
    <source>
        <dbReference type="SAM" id="MobiDB-lite"/>
    </source>
</evidence>
<gene>
    <name evidence="2" type="ORF">CLUMA_CG010752</name>
</gene>
<feature type="region of interest" description="Disordered" evidence="1">
    <location>
        <begin position="1"/>
        <end position="27"/>
    </location>
</feature>
<dbReference type="EMBL" id="CVRI01000047">
    <property type="protein sequence ID" value="CRK97361.1"/>
    <property type="molecule type" value="Genomic_DNA"/>
</dbReference>
<name>A0A1J1IFY7_9DIPT</name>
<evidence type="ECO:0000313" key="2">
    <source>
        <dbReference type="EMBL" id="CRK97361.1"/>
    </source>
</evidence>